<name>A0A8J2ZM59_9RHOB</name>
<comment type="similarity">
    <text evidence="1 3 7">Belongs to the Glu/Leu/Phe/Val dehydrogenases family.</text>
</comment>
<dbReference type="InterPro" id="IPR006095">
    <property type="entry name" value="Glu/Leu/Phe/Val/Trp_DH"/>
</dbReference>
<keyword evidence="10" id="KW-1185">Reference proteome</keyword>
<evidence type="ECO:0000256" key="4">
    <source>
        <dbReference type="PIRSR" id="PIRSR000185-1"/>
    </source>
</evidence>
<dbReference type="AlphaFoldDB" id="A0A8J2ZM59"/>
<dbReference type="InterPro" id="IPR046346">
    <property type="entry name" value="Aminoacid_DH-like_N_sf"/>
</dbReference>
<dbReference type="Proteomes" id="UP000617145">
    <property type="component" value="Unassembled WGS sequence"/>
</dbReference>
<proteinExistence type="inferred from homology"/>
<dbReference type="InterPro" id="IPR014362">
    <property type="entry name" value="Glu_DH"/>
</dbReference>
<dbReference type="PANTHER" id="PTHR11606">
    <property type="entry name" value="GLUTAMATE DEHYDROGENASE"/>
    <property type="match status" value="1"/>
</dbReference>
<evidence type="ECO:0000259" key="8">
    <source>
        <dbReference type="SMART" id="SM00839"/>
    </source>
</evidence>
<dbReference type="InterPro" id="IPR036291">
    <property type="entry name" value="NAD(P)-bd_dom_sf"/>
</dbReference>
<keyword evidence="2 3" id="KW-0560">Oxidoreductase</keyword>
<sequence>MCASPMGEPTFRESVDLMFNRAAALMDLPGGLEEKIRVCNGVYKVRFGVRLRGQIQTFTGYRAVHSEHMEPVKGGIRFAPSVDQDEVEALAALMTYKCALVEAPFGGSKGGLCIDPREYDDHELEQITRRFAYELIKRDLIHPSQNVPAPDMGTSEREMAWIADQYARMNTTDINSRACVTGKPLHSGGIAGRVEATGRGIQYALREFFRHPDDVAKAKMSGKLDGKRVVVQGLGNVGYHAAKFLSEEDGALVTGIIERDGALFDPAGLDVERVRDWLVKHGGLTGYPDANSTPDGSSVLESDCDILIPAAFEGVINLSNAHKIQAKLIIEAANGPITAGADEILNARGTIIIPDLYANAGGVTVSYFEWVKNLSHIRFGRMQRRQEEARHELVLNELDRLDTAMGDTWSLSPSFRTKYLRGADELELVRSGLDDTMRIAYQSMREIWHGRADVHDLRTAAFIVAVDRVAKSYKAKGL</sequence>
<dbReference type="CDD" id="cd01076">
    <property type="entry name" value="NAD_bind_1_Glu_DH"/>
    <property type="match status" value="1"/>
</dbReference>
<reference evidence="9" key="2">
    <citation type="submission" date="2020-09" db="EMBL/GenBank/DDBJ databases">
        <authorList>
            <person name="Sun Q."/>
            <person name="Zhou Y."/>
        </authorList>
    </citation>
    <scope>NUCLEOTIDE SEQUENCE</scope>
    <source>
        <strain evidence="9">CGMCC 1.15762</strain>
    </source>
</reference>
<dbReference type="InterPro" id="IPR006096">
    <property type="entry name" value="Glu/Leu/Phe/Val/Trp_DH_C"/>
</dbReference>
<evidence type="ECO:0000256" key="7">
    <source>
        <dbReference type="RuleBase" id="RU004417"/>
    </source>
</evidence>
<dbReference type="Gene3D" id="3.40.50.720">
    <property type="entry name" value="NAD(P)-binding Rossmann-like Domain"/>
    <property type="match status" value="1"/>
</dbReference>
<feature type="binding site" evidence="5">
    <location>
        <position position="73"/>
    </location>
    <ligand>
        <name>substrate</name>
    </ligand>
</feature>
<dbReference type="SUPFAM" id="SSF51735">
    <property type="entry name" value="NAD(P)-binding Rossmann-fold domains"/>
    <property type="match status" value="1"/>
</dbReference>
<comment type="caution">
    <text evidence="9">The sequence shown here is derived from an EMBL/GenBank/DDBJ whole genome shotgun (WGS) entry which is preliminary data.</text>
</comment>
<dbReference type="PANTHER" id="PTHR11606:SF13">
    <property type="entry name" value="GLUTAMATE DEHYDROGENASE 1, MITOCHONDRIAL"/>
    <property type="match status" value="1"/>
</dbReference>
<evidence type="ECO:0000313" key="9">
    <source>
        <dbReference type="EMBL" id="GGG81012.1"/>
    </source>
</evidence>
<dbReference type="SUPFAM" id="SSF53223">
    <property type="entry name" value="Aminoacid dehydrogenase-like, N-terminal domain"/>
    <property type="match status" value="1"/>
</dbReference>
<protein>
    <recommendedName>
        <fullName evidence="3">Glutamate dehydrogenase</fullName>
    </recommendedName>
</protein>
<keyword evidence="5" id="KW-0520">NAD</keyword>
<dbReference type="FunFam" id="3.40.50.10860:FF:000003">
    <property type="entry name" value="Glutamate dehydrogenase"/>
    <property type="match status" value="1"/>
</dbReference>
<dbReference type="GO" id="GO:0000166">
    <property type="term" value="F:nucleotide binding"/>
    <property type="evidence" value="ECO:0007669"/>
    <property type="project" value="UniProtKB-KW"/>
</dbReference>
<dbReference type="InterPro" id="IPR006097">
    <property type="entry name" value="Glu/Leu/Phe/Val/Trp_DH_dimer"/>
</dbReference>
<feature type="binding site" evidence="5">
    <location>
        <position position="236"/>
    </location>
    <ligand>
        <name>NAD(+)</name>
        <dbReference type="ChEBI" id="CHEBI:57540"/>
    </ligand>
</feature>
<evidence type="ECO:0000256" key="1">
    <source>
        <dbReference type="ARBA" id="ARBA00006382"/>
    </source>
</evidence>
<dbReference type="Gene3D" id="3.40.50.10860">
    <property type="entry name" value="Leucine Dehydrogenase, chain A, domain 1"/>
    <property type="match status" value="1"/>
</dbReference>
<feature type="active site" description="Proton donor" evidence="4">
    <location>
        <position position="109"/>
    </location>
</feature>
<dbReference type="GO" id="GO:0004352">
    <property type="term" value="F:glutamate dehydrogenase (NAD+) activity"/>
    <property type="evidence" value="ECO:0007669"/>
    <property type="project" value="TreeGrafter"/>
</dbReference>
<feature type="domain" description="Glutamate/phenylalanine/leucine/valine/L-tryptophan dehydrogenase C-terminal" evidence="8">
    <location>
        <begin position="190"/>
        <end position="477"/>
    </location>
</feature>
<feature type="binding site" evidence="5">
    <location>
        <position position="97"/>
    </location>
    <ligand>
        <name>substrate</name>
    </ligand>
</feature>
<evidence type="ECO:0000256" key="5">
    <source>
        <dbReference type="PIRSR" id="PIRSR000185-2"/>
    </source>
</evidence>
<dbReference type="RefSeq" id="WP_188791355.1">
    <property type="nucleotide sequence ID" value="NZ_BMJV01000007.1"/>
</dbReference>
<organism evidence="9 10">
    <name type="scientific">Salipiger pallidus</name>
    <dbReference type="NCBI Taxonomy" id="1775170"/>
    <lineage>
        <taxon>Bacteria</taxon>
        <taxon>Pseudomonadati</taxon>
        <taxon>Pseudomonadota</taxon>
        <taxon>Alphaproteobacteria</taxon>
        <taxon>Rhodobacterales</taxon>
        <taxon>Roseobacteraceae</taxon>
        <taxon>Salipiger</taxon>
    </lineage>
</organism>
<dbReference type="SMART" id="SM00839">
    <property type="entry name" value="ELFV_dehydrog"/>
    <property type="match status" value="1"/>
</dbReference>
<dbReference type="PRINTS" id="PR00082">
    <property type="entry name" value="GLFDHDRGNASE"/>
</dbReference>
<feature type="site" description="Important for catalysis" evidence="6">
    <location>
        <position position="151"/>
    </location>
</feature>
<evidence type="ECO:0000256" key="2">
    <source>
        <dbReference type="ARBA" id="ARBA00023002"/>
    </source>
</evidence>
<keyword evidence="5" id="KW-0547">Nucleotide-binding</keyword>
<reference evidence="9" key="1">
    <citation type="journal article" date="2014" name="Int. J. Syst. Evol. Microbiol.">
        <title>Complete genome sequence of Corynebacterium casei LMG S-19264T (=DSM 44701T), isolated from a smear-ripened cheese.</title>
        <authorList>
            <consortium name="US DOE Joint Genome Institute (JGI-PGF)"/>
            <person name="Walter F."/>
            <person name="Albersmeier A."/>
            <person name="Kalinowski J."/>
            <person name="Ruckert C."/>
        </authorList>
    </citation>
    <scope>NUCLEOTIDE SEQUENCE</scope>
    <source>
        <strain evidence="9">CGMCC 1.15762</strain>
    </source>
</reference>
<dbReference type="Pfam" id="PF00208">
    <property type="entry name" value="ELFV_dehydrog"/>
    <property type="match status" value="1"/>
</dbReference>
<dbReference type="FunFam" id="3.40.50.720:FF:000100">
    <property type="entry name" value="Glutamate dehydrogenase 1, mitochondrial"/>
    <property type="match status" value="1"/>
</dbReference>
<evidence type="ECO:0000256" key="6">
    <source>
        <dbReference type="PIRSR" id="PIRSR000185-3"/>
    </source>
</evidence>
<dbReference type="InterPro" id="IPR033922">
    <property type="entry name" value="NAD_bind_Glu_DH"/>
</dbReference>
<evidence type="ECO:0000256" key="3">
    <source>
        <dbReference type="PIRNR" id="PIRNR000185"/>
    </source>
</evidence>
<dbReference type="GO" id="GO:0006538">
    <property type="term" value="P:L-glutamate catabolic process"/>
    <property type="evidence" value="ECO:0007669"/>
    <property type="project" value="TreeGrafter"/>
</dbReference>
<dbReference type="PIRSF" id="PIRSF000185">
    <property type="entry name" value="Glu_DH"/>
    <property type="match status" value="1"/>
</dbReference>
<dbReference type="EMBL" id="BMJV01000007">
    <property type="protein sequence ID" value="GGG81012.1"/>
    <property type="molecule type" value="Genomic_DNA"/>
</dbReference>
<gene>
    <name evidence="9" type="ORF">GCM10011415_33120</name>
</gene>
<accession>A0A8J2ZM59</accession>
<evidence type="ECO:0000313" key="10">
    <source>
        <dbReference type="Proteomes" id="UP000617145"/>
    </source>
</evidence>
<feature type="binding site" evidence="5">
    <location>
        <position position="197"/>
    </location>
    <ligand>
        <name>NAD(+)</name>
        <dbReference type="ChEBI" id="CHEBI:57540"/>
    </ligand>
</feature>
<feature type="binding site" evidence="5">
    <location>
        <position position="366"/>
    </location>
    <ligand>
        <name>substrate</name>
    </ligand>
</feature>
<dbReference type="Pfam" id="PF02812">
    <property type="entry name" value="ELFV_dehydrog_N"/>
    <property type="match status" value="1"/>
</dbReference>